<evidence type="ECO:0000313" key="4">
    <source>
        <dbReference type="EMBL" id="CEO94584.1"/>
    </source>
</evidence>
<organism evidence="4 6">
    <name type="scientific">Plasmodiophora brassicae</name>
    <name type="common">Clubroot disease agent</name>
    <dbReference type="NCBI Taxonomy" id="37360"/>
    <lineage>
        <taxon>Eukaryota</taxon>
        <taxon>Sar</taxon>
        <taxon>Rhizaria</taxon>
        <taxon>Endomyxa</taxon>
        <taxon>Phytomyxea</taxon>
        <taxon>Plasmodiophorida</taxon>
        <taxon>Plasmodiophoridae</taxon>
        <taxon>Plasmodiophora</taxon>
    </lineage>
</organism>
<dbReference type="STRING" id="37360.A0A0G4IHE9"/>
<dbReference type="CDD" id="cd01791">
    <property type="entry name" value="Ubl_UBL5"/>
    <property type="match status" value="1"/>
</dbReference>
<accession>A0A0G4IHE9</accession>
<dbReference type="FunFam" id="3.10.20.90:FF:000052">
    <property type="entry name" value="Ubiquitin-like protein 5"/>
    <property type="match status" value="1"/>
</dbReference>
<keyword evidence="5" id="KW-0496">Mitochondrion</keyword>
<keyword evidence="1" id="KW-0833">Ubl conjugation pathway</keyword>
<evidence type="ECO:0000313" key="7">
    <source>
        <dbReference type="Proteomes" id="UP000290189"/>
    </source>
</evidence>
<evidence type="ECO:0000313" key="5">
    <source>
        <dbReference type="EMBL" id="SPQ96928.1"/>
    </source>
</evidence>
<sequence length="257" mass="29927">MPAVDAVDDEHRDVERRDDHRRRRDRSVSPDRRRRRRSRSRDRRRHERSVTPDRRRSRSRDRRRHRDRRSPPDRSRRRDRSSTPDRHKRSTSPSLRRREERSRSPSGKDQEETVSGAPAKTDAPVKRPVLKFKLKTPAPPDSGPGEPPAKKTSTLEEQARMILAKKGGARPASSAGTGPKPAGQMIEVILNDRLGTKTRVKCCPEDTVGQLKQLVAMQIGRRPEKIRLQKWYTVFKDHITLDQYEIHDGMSIELYYN</sequence>
<dbReference type="Gene3D" id="3.10.20.90">
    <property type="entry name" value="Phosphatidylinositol 3-kinase Catalytic Subunit, Chain A, domain 1"/>
    <property type="match status" value="1"/>
</dbReference>
<feature type="compositionally biased region" description="Pro residues" evidence="2">
    <location>
        <begin position="137"/>
        <end position="147"/>
    </location>
</feature>
<dbReference type="InterPro" id="IPR029071">
    <property type="entry name" value="Ubiquitin-like_domsf"/>
</dbReference>
<feature type="compositionally biased region" description="Basic and acidic residues" evidence="2">
    <location>
        <begin position="9"/>
        <end position="18"/>
    </location>
</feature>
<feature type="compositionally biased region" description="Basic and acidic residues" evidence="2">
    <location>
        <begin position="69"/>
        <end position="85"/>
    </location>
</feature>
<feature type="compositionally biased region" description="Basic and acidic residues" evidence="2">
    <location>
        <begin position="96"/>
        <end position="111"/>
    </location>
</feature>
<proteinExistence type="predicted"/>
<reference evidence="4 6" key="1">
    <citation type="submission" date="2015-02" db="EMBL/GenBank/DDBJ databases">
        <authorList>
            <person name="Chooi Y.-H."/>
        </authorList>
    </citation>
    <scope>NUCLEOTIDE SEQUENCE [LARGE SCALE GENOMIC DNA]</scope>
    <source>
        <strain evidence="4">E3</strain>
    </source>
</reference>
<dbReference type="InterPro" id="IPR039732">
    <property type="entry name" value="Hub1/Ubl5"/>
</dbReference>
<keyword evidence="6" id="KW-1185">Reference proteome</keyword>
<dbReference type="SUPFAM" id="SSF54236">
    <property type="entry name" value="Ubiquitin-like"/>
    <property type="match status" value="1"/>
</dbReference>
<dbReference type="Proteomes" id="UP000290189">
    <property type="component" value="Unassembled WGS sequence"/>
</dbReference>
<dbReference type="Pfam" id="PF00240">
    <property type="entry name" value="ubiquitin"/>
    <property type="match status" value="1"/>
</dbReference>
<evidence type="ECO:0000313" key="6">
    <source>
        <dbReference type="Proteomes" id="UP000039324"/>
    </source>
</evidence>
<dbReference type="AlphaFoldDB" id="A0A0G4IHE9"/>
<feature type="compositionally biased region" description="Basic residues" evidence="2">
    <location>
        <begin position="32"/>
        <end position="47"/>
    </location>
</feature>
<dbReference type="OMA" id="QSSEPMI"/>
<feature type="compositionally biased region" description="Basic residues" evidence="2">
    <location>
        <begin position="55"/>
        <end position="68"/>
    </location>
</feature>
<feature type="domain" description="Ubiquitin-like" evidence="3">
    <location>
        <begin position="186"/>
        <end position="257"/>
    </location>
</feature>
<reference evidence="5 7" key="2">
    <citation type="submission" date="2018-03" db="EMBL/GenBank/DDBJ databases">
        <authorList>
            <person name="Fogelqvist J."/>
        </authorList>
    </citation>
    <scope>NUCLEOTIDE SEQUENCE [LARGE SCALE GENOMIC DNA]</scope>
</reference>
<dbReference type="PROSITE" id="PS50053">
    <property type="entry name" value="UBIQUITIN_2"/>
    <property type="match status" value="1"/>
</dbReference>
<dbReference type="PANTHER" id="PTHR13042">
    <property type="entry name" value="UBIQUITIN-LIKE PROTEIN 5"/>
    <property type="match status" value="1"/>
</dbReference>
<geneLocation type="mitochondrion" evidence="5"/>
<dbReference type="OrthoDB" id="3881at2759"/>
<gene>
    <name evidence="4" type="ORF">PBRA_000369</name>
    <name evidence="5" type="ORF">PLBR_LOCUS4143</name>
</gene>
<dbReference type="EMBL" id="OVEO01000006">
    <property type="protein sequence ID" value="SPQ96928.1"/>
    <property type="molecule type" value="Genomic_DNA"/>
</dbReference>
<evidence type="ECO:0000256" key="2">
    <source>
        <dbReference type="SAM" id="MobiDB-lite"/>
    </source>
</evidence>
<protein>
    <recommendedName>
        <fullName evidence="3">Ubiquitin-like domain-containing protein</fullName>
    </recommendedName>
</protein>
<name>A0A0G4IHE9_PLABS</name>
<dbReference type="EMBL" id="CDSF01000001">
    <property type="protein sequence ID" value="CEO94584.1"/>
    <property type="molecule type" value="Genomic_DNA"/>
</dbReference>
<evidence type="ECO:0000259" key="3">
    <source>
        <dbReference type="PROSITE" id="PS50053"/>
    </source>
</evidence>
<evidence type="ECO:0000256" key="1">
    <source>
        <dbReference type="ARBA" id="ARBA00022786"/>
    </source>
</evidence>
<dbReference type="InterPro" id="IPR000626">
    <property type="entry name" value="Ubiquitin-like_dom"/>
</dbReference>
<feature type="region of interest" description="Disordered" evidence="2">
    <location>
        <begin position="1"/>
        <end position="154"/>
    </location>
</feature>
<dbReference type="Proteomes" id="UP000039324">
    <property type="component" value="Unassembled WGS sequence"/>
</dbReference>